<dbReference type="PANTHER" id="PTHR43420:SF47">
    <property type="entry name" value="N-ACETYLTRANSFERASE DOMAIN-CONTAINING PROTEIN"/>
    <property type="match status" value="1"/>
</dbReference>
<evidence type="ECO:0000256" key="2">
    <source>
        <dbReference type="ARBA" id="ARBA00023315"/>
    </source>
</evidence>
<evidence type="ECO:0000256" key="1">
    <source>
        <dbReference type="ARBA" id="ARBA00022679"/>
    </source>
</evidence>
<dbReference type="InterPro" id="IPR000182">
    <property type="entry name" value="GNAT_dom"/>
</dbReference>
<sequence length="196" mass="20204">MNDAVTTEWPGHADEALLAECHRVVAAVVGLGGAVGWLDVPDRSDVDAWLLGVVDRVAAGTAGLLVVRAAGRVEGLGTWVANPPGTKAVVTDLQRIMVHPDARGLGLGRILVDLLTGAALGAGAEVVTLAVRGNNHGAVALYEACGFRIWGVLPGGVAVGDERYDDVRMYRAAPLPDHLVRHGSNPTGLGSSAVRS</sequence>
<dbReference type="RefSeq" id="WP_221469660.1">
    <property type="nucleotide sequence ID" value="NZ_JACHMN010000001.1"/>
</dbReference>
<dbReference type="CDD" id="cd04301">
    <property type="entry name" value="NAT_SF"/>
    <property type="match status" value="1"/>
</dbReference>
<accession>A0A841BJX3</accession>
<reference evidence="4 5" key="1">
    <citation type="submission" date="2020-08" db="EMBL/GenBank/DDBJ databases">
        <title>Sequencing the genomes of 1000 actinobacteria strains.</title>
        <authorList>
            <person name="Klenk H.-P."/>
        </authorList>
    </citation>
    <scope>NUCLEOTIDE SEQUENCE [LARGE SCALE GENOMIC DNA]</scope>
    <source>
        <strain evidence="4 5">DSM 45362</strain>
    </source>
</reference>
<keyword evidence="4" id="KW-0689">Ribosomal protein</keyword>
<dbReference type="Gene3D" id="3.40.630.30">
    <property type="match status" value="1"/>
</dbReference>
<keyword evidence="2" id="KW-0012">Acyltransferase</keyword>
<comment type="caution">
    <text evidence="4">The sequence shown here is derived from an EMBL/GenBank/DDBJ whole genome shotgun (WGS) entry which is preliminary data.</text>
</comment>
<dbReference type="PROSITE" id="PS51186">
    <property type="entry name" value="GNAT"/>
    <property type="match status" value="1"/>
</dbReference>
<evidence type="ECO:0000313" key="5">
    <source>
        <dbReference type="Proteomes" id="UP000587527"/>
    </source>
</evidence>
<keyword evidence="5" id="KW-1185">Reference proteome</keyword>
<proteinExistence type="predicted"/>
<name>A0A841BJX3_9ACTN</name>
<gene>
    <name evidence="4" type="ORF">F4553_000499</name>
</gene>
<protein>
    <submittedName>
        <fullName evidence="4">Ribosomal protein S18 acetylase RimI-like enzyme</fullName>
    </submittedName>
</protein>
<dbReference type="EMBL" id="JACHMN010000001">
    <property type="protein sequence ID" value="MBB5867120.1"/>
    <property type="molecule type" value="Genomic_DNA"/>
</dbReference>
<keyword evidence="4" id="KW-0687">Ribonucleoprotein</keyword>
<dbReference type="PANTHER" id="PTHR43420">
    <property type="entry name" value="ACETYLTRANSFERASE"/>
    <property type="match status" value="1"/>
</dbReference>
<dbReference type="AlphaFoldDB" id="A0A841BJX3"/>
<dbReference type="SUPFAM" id="SSF55729">
    <property type="entry name" value="Acyl-CoA N-acyltransferases (Nat)"/>
    <property type="match status" value="1"/>
</dbReference>
<dbReference type="GO" id="GO:0016747">
    <property type="term" value="F:acyltransferase activity, transferring groups other than amino-acyl groups"/>
    <property type="evidence" value="ECO:0007669"/>
    <property type="project" value="InterPro"/>
</dbReference>
<dbReference type="InterPro" id="IPR050680">
    <property type="entry name" value="YpeA/RimI_acetyltransf"/>
</dbReference>
<organism evidence="4 5">
    <name type="scientific">Allocatelliglobosispora scoriae</name>
    <dbReference type="NCBI Taxonomy" id="643052"/>
    <lineage>
        <taxon>Bacteria</taxon>
        <taxon>Bacillati</taxon>
        <taxon>Actinomycetota</taxon>
        <taxon>Actinomycetes</taxon>
        <taxon>Micromonosporales</taxon>
        <taxon>Micromonosporaceae</taxon>
        <taxon>Allocatelliglobosispora</taxon>
    </lineage>
</organism>
<keyword evidence="1" id="KW-0808">Transferase</keyword>
<dbReference type="GO" id="GO:0005840">
    <property type="term" value="C:ribosome"/>
    <property type="evidence" value="ECO:0007669"/>
    <property type="project" value="UniProtKB-KW"/>
</dbReference>
<dbReference type="InterPro" id="IPR016181">
    <property type="entry name" value="Acyl_CoA_acyltransferase"/>
</dbReference>
<evidence type="ECO:0000259" key="3">
    <source>
        <dbReference type="PROSITE" id="PS51186"/>
    </source>
</evidence>
<evidence type="ECO:0000313" key="4">
    <source>
        <dbReference type="EMBL" id="MBB5867120.1"/>
    </source>
</evidence>
<dbReference type="Pfam" id="PF00583">
    <property type="entry name" value="Acetyltransf_1"/>
    <property type="match status" value="1"/>
</dbReference>
<dbReference type="Proteomes" id="UP000587527">
    <property type="component" value="Unassembled WGS sequence"/>
</dbReference>
<feature type="domain" description="N-acetyltransferase" evidence="3">
    <location>
        <begin position="24"/>
        <end position="174"/>
    </location>
</feature>